<sequence>MRSLAAVLLLLSAAPAWAEPQTWVLSVDRWGNAERSTLVLEGEGQTLSGRLNAMTVEGRREGDALVFSAVDADGARYRFEAAQAGDRLAGWADYPDTNIADARAKHAFTAQRLEIPAGPPQRRVYDPDSFSNAFTAERPPVMVVRPGDVIATRTIDSGGVDEHGRTVALYGNPQTGPFFIAGANPGDVLAIHIRKLALNRDYADSLDGFASSAMSLRLAARAADLGQRVRWRLDRVAGTARLENPPAALKDYVVPVRPMLGGVGVAPDFGFAPFSTGDTGRFGGNMDFNQVGQGATLYLPVYQPGALLFLGDGHALQGDGETTQWALETSLDVEFSVEVLPSRPLAGPRVETADAVTVIGQAGSLDEAVRAATGAMVQWLEQDYGLSVSEASLILGTAAQYRVVTLAGRNAGMALSLDKARLSHLPRKPKA</sequence>
<name>A0ABV2RF81_9CAUL</name>
<dbReference type="EMBL" id="JBEPTF010000003">
    <property type="protein sequence ID" value="MET4684582.1"/>
    <property type="molecule type" value="Genomic_DNA"/>
</dbReference>
<dbReference type="PANTHER" id="PTHR31891:SF1">
    <property type="entry name" value="FORMAMIDASE C869.04-RELATED"/>
    <property type="match status" value="1"/>
</dbReference>
<comment type="caution">
    <text evidence="2">The sequence shown here is derived from an EMBL/GenBank/DDBJ whole genome shotgun (WGS) entry which is preliminary data.</text>
</comment>
<dbReference type="PANTHER" id="PTHR31891">
    <property type="entry name" value="FORMAMIDASE C869.04-RELATED"/>
    <property type="match status" value="1"/>
</dbReference>
<accession>A0ABV2RF81</accession>
<keyword evidence="1" id="KW-0732">Signal</keyword>
<evidence type="ECO:0000313" key="3">
    <source>
        <dbReference type="Proteomes" id="UP001549313"/>
    </source>
</evidence>
<dbReference type="SUPFAM" id="SSF141130">
    <property type="entry name" value="Acetamidase/Formamidase-like"/>
    <property type="match status" value="1"/>
</dbReference>
<dbReference type="Gene3D" id="2.60.120.580">
    <property type="entry name" value="Acetamidase/Formamidase-like domains"/>
    <property type="match status" value="1"/>
</dbReference>
<gene>
    <name evidence="2" type="ORF">ABIE19_002519</name>
</gene>
<protein>
    <submittedName>
        <fullName evidence="2">Amidase</fullName>
        <ecNumber evidence="2">3.5.1.4</ecNumber>
    </submittedName>
</protein>
<keyword evidence="2" id="KW-0378">Hydrolase</keyword>
<feature type="chain" id="PRO_5046003861" evidence="1">
    <location>
        <begin position="19"/>
        <end position="431"/>
    </location>
</feature>
<dbReference type="Gene3D" id="3.10.28.20">
    <property type="entry name" value="Acetamidase/Formamidase-like domains"/>
    <property type="match status" value="1"/>
</dbReference>
<dbReference type="GO" id="GO:0004040">
    <property type="term" value="F:amidase activity"/>
    <property type="evidence" value="ECO:0007669"/>
    <property type="project" value="UniProtKB-EC"/>
</dbReference>
<dbReference type="Proteomes" id="UP001549313">
    <property type="component" value="Unassembled WGS sequence"/>
</dbReference>
<organism evidence="2 3">
    <name type="scientific">Brevundimonas faecalis</name>
    <dbReference type="NCBI Taxonomy" id="947378"/>
    <lineage>
        <taxon>Bacteria</taxon>
        <taxon>Pseudomonadati</taxon>
        <taxon>Pseudomonadota</taxon>
        <taxon>Alphaproteobacteria</taxon>
        <taxon>Caulobacterales</taxon>
        <taxon>Caulobacteraceae</taxon>
        <taxon>Brevundimonas</taxon>
    </lineage>
</organism>
<reference evidence="2 3" key="1">
    <citation type="submission" date="2024-06" db="EMBL/GenBank/DDBJ databases">
        <title>Sorghum-associated microbial communities from plants grown in Nebraska, USA.</title>
        <authorList>
            <person name="Schachtman D."/>
        </authorList>
    </citation>
    <scope>NUCLEOTIDE SEQUENCE [LARGE SCALE GENOMIC DNA]</scope>
    <source>
        <strain evidence="2 3">2814</strain>
    </source>
</reference>
<dbReference type="InterPro" id="IPR004304">
    <property type="entry name" value="FmdA_AmdA"/>
</dbReference>
<feature type="signal peptide" evidence="1">
    <location>
        <begin position="1"/>
        <end position="18"/>
    </location>
</feature>
<evidence type="ECO:0000313" key="2">
    <source>
        <dbReference type="EMBL" id="MET4684582.1"/>
    </source>
</evidence>
<dbReference type="Pfam" id="PF03069">
    <property type="entry name" value="FmdA_AmdA"/>
    <property type="match status" value="1"/>
</dbReference>
<proteinExistence type="predicted"/>
<dbReference type="EC" id="3.5.1.4" evidence="2"/>
<keyword evidence="3" id="KW-1185">Reference proteome</keyword>
<evidence type="ECO:0000256" key="1">
    <source>
        <dbReference type="SAM" id="SignalP"/>
    </source>
</evidence>
<dbReference type="RefSeq" id="WP_354089534.1">
    <property type="nucleotide sequence ID" value="NZ_JBEPTF010000003.1"/>
</dbReference>